<comment type="caution">
    <text evidence="1">The sequence shown here is derived from an EMBL/GenBank/DDBJ whole genome shotgun (WGS) entry which is preliminary data.</text>
</comment>
<evidence type="ECO:0000313" key="2">
    <source>
        <dbReference type="Proteomes" id="UP000051888"/>
    </source>
</evidence>
<sequence>MENFEERLKRMEYYQSLLLQMSKKEGFGFYQLIIEKQLTEEDVAQFFDLCESLSKEYEELKAENFVYFSPLYVKFKERLHPKLHPHEVIMACIDQKIYSELMHTLLKNIS</sequence>
<gene>
    <name evidence="1" type="ORF">AN964_17215</name>
</gene>
<dbReference type="EMBL" id="LJJC01000004">
    <property type="protein sequence ID" value="KQL55074.1"/>
    <property type="molecule type" value="Genomic_DNA"/>
</dbReference>
<dbReference type="InterPro" id="IPR015058">
    <property type="entry name" value="DUF1878"/>
</dbReference>
<reference evidence="1 2" key="1">
    <citation type="submission" date="2015-09" db="EMBL/GenBank/DDBJ databases">
        <title>Genome sequencing project for genomic taxonomy and phylogenomics of Bacillus-like bacteria.</title>
        <authorList>
            <person name="Liu B."/>
            <person name="Wang J."/>
            <person name="Zhu Y."/>
            <person name="Liu G."/>
            <person name="Chen Q."/>
            <person name="Chen Z."/>
            <person name="Lan J."/>
            <person name="Che J."/>
            <person name="Ge C."/>
            <person name="Shi H."/>
            <person name="Pan Z."/>
            <person name="Liu X."/>
        </authorList>
    </citation>
    <scope>NUCLEOTIDE SEQUENCE [LARGE SCALE GENOMIC DNA]</scope>
    <source>
        <strain evidence="1 2">LMG 18435</strain>
    </source>
</reference>
<name>A0A0Q3X116_9BACI</name>
<dbReference type="Proteomes" id="UP000051888">
    <property type="component" value="Unassembled WGS sequence"/>
</dbReference>
<accession>A0A0Q3X116</accession>
<organism evidence="1 2">
    <name type="scientific">Heyndrickxia shackletonii</name>
    <dbReference type="NCBI Taxonomy" id="157838"/>
    <lineage>
        <taxon>Bacteria</taxon>
        <taxon>Bacillati</taxon>
        <taxon>Bacillota</taxon>
        <taxon>Bacilli</taxon>
        <taxon>Bacillales</taxon>
        <taxon>Bacillaceae</taxon>
        <taxon>Heyndrickxia</taxon>
    </lineage>
</organism>
<dbReference type="SUPFAM" id="SSF109915">
    <property type="entry name" value="Hypothetical protein YhaI"/>
    <property type="match status" value="1"/>
</dbReference>
<evidence type="ECO:0008006" key="3">
    <source>
        <dbReference type="Google" id="ProtNLM"/>
    </source>
</evidence>
<dbReference type="OrthoDB" id="2353223at2"/>
<evidence type="ECO:0000313" key="1">
    <source>
        <dbReference type="EMBL" id="KQL55074.1"/>
    </source>
</evidence>
<protein>
    <recommendedName>
        <fullName evidence="3">DUF1878 domain-containing protein</fullName>
    </recommendedName>
</protein>
<dbReference type="PATRIC" id="fig|157838.3.peg.3811"/>
<proteinExistence type="predicted"/>
<dbReference type="Gene3D" id="1.10.3750.10">
    <property type="entry name" value="YhaI-like"/>
    <property type="match status" value="1"/>
</dbReference>
<dbReference type="Pfam" id="PF08963">
    <property type="entry name" value="DUF1878"/>
    <property type="match status" value="1"/>
</dbReference>
<dbReference type="InterPro" id="IPR035945">
    <property type="entry name" value="YhaI-like_sf"/>
</dbReference>
<dbReference type="RefSeq" id="WP_055740868.1">
    <property type="nucleotide sequence ID" value="NZ_JAAIWL010000033.1"/>
</dbReference>
<dbReference type="AlphaFoldDB" id="A0A0Q3X116"/>
<keyword evidence="2" id="KW-1185">Reference proteome</keyword>